<name>A0A1G8KQX9_9FLAO</name>
<evidence type="ECO:0000313" key="1">
    <source>
        <dbReference type="EMBL" id="SDI45310.1"/>
    </source>
</evidence>
<protein>
    <submittedName>
        <fullName evidence="1">Uncharacterized protein</fullName>
    </submittedName>
</protein>
<keyword evidence="2" id="KW-1185">Reference proteome</keyword>
<reference evidence="2" key="1">
    <citation type="submission" date="2016-10" db="EMBL/GenBank/DDBJ databases">
        <authorList>
            <person name="Varghese N."/>
            <person name="Submissions S."/>
        </authorList>
    </citation>
    <scope>NUCLEOTIDE SEQUENCE [LARGE SCALE GENOMIC DNA]</scope>
    <source>
        <strain evidence="2">DSM 15363</strain>
    </source>
</reference>
<organism evidence="1 2">
    <name type="scientific">Winogradskyella thalassocola</name>
    <dbReference type="NCBI Taxonomy" id="262004"/>
    <lineage>
        <taxon>Bacteria</taxon>
        <taxon>Pseudomonadati</taxon>
        <taxon>Bacteroidota</taxon>
        <taxon>Flavobacteriia</taxon>
        <taxon>Flavobacteriales</taxon>
        <taxon>Flavobacteriaceae</taxon>
        <taxon>Winogradskyella</taxon>
    </lineage>
</organism>
<dbReference type="OrthoDB" id="1226308at2"/>
<dbReference type="AlphaFoldDB" id="A0A1G8KQX9"/>
<dbReference type="STRING" id="262004.SAMN04489796_11170"/>
<dbReference type="Proteomes" id="UP000199492">
    <property type="component" value="Unassembled WGS sequence"/>
</dbReference>
<sequence>MSVTEKLTSEKTRNTFEKKVLSAIPHLHPYVKHRIYIAETTGILPKNMFSSNGIIDESIILLYDTDFDIEAEPLAVKLELFKIVDNYMNLLFKNEAYHKETISTDALLKKELSKLSEDYTVDGDFDFILNTELNDISYHQDNNETLQLYSDKETSILTAFEVEDLSAKQSPKVFDKLYNWLPFNVSNIMDLYIFGKLDFESIAKIKKIEQKRVEAIFDKVKRTFRRHIE</sequence>
<proteinExistence type="predicted"/>
<evidence type="ECO:0000313" key="2">
    <source>
        <dbReference type="Proteomes" id="UP000199492"/>
    </source>
</evidence>
<dbReference type="RefSeq" id="WP_092470645.1">
    <property type="nucleotide sequence ID" value="NZ_FNCZ01000011.1"/>
</dbReference>
<accession>A0A1G8KQX9</accession>
<gene>
    <name evidence="1" type="ORF">SAMN04489796_11170</name>
</gene>
<dbReference type="EMBL" id="FNCZ01000011">
    <property type="protein sequence ID" value="SDI45310.1"/>
    <property type="molecule type" value="Genomic_DNA"/>
</dbReference>